<feature type="signal peptide" evidence="1">
    <location>
        <begin position="1"/>
        <end position="27"/>
    </location>
</feature>
<dbReference type="EMBL" id="LT607753">
    <property type="protein sequence ID" value="SCG76500.1"/>
    <property type="molecule type" value="Genomic_DNA"/>
</dbReference>
<dbReference type="OrthoDB" id="3382115at2"/>
<keyword evidence="1" id="KW-0732">Signal</keyword>
<evidence type="ECO:0000256" key="1">
    <source>
        <dbReference type="SAM" id="SignalP"/>
    </source>
</evidence>
<dbReference type="RefSeq" id="WP_088978975.1">
    <property type="nucleotide sequence ID" value="NZ_LT607753.1"/>
</dbReference>
<evidence type="ECO:0000313" key="2">
    <source>
        <dbReference type="EMBL" id="SCG76500.1"/>
    </source>
</evidence>
<sequence length="163" mass="17823">MRRTLALAVATAALASVIVLPATAAHAAPDGLACAAGGSYSRVVDGTPTTFWLVGSVSTYRYWHVVDATSDTYRRSYVVRCSGDTIVTATDLAVTATGGDRCGSTSTTQYQYVGARTGLEPNPGWPGFNLEYEYHYWHVKRWVWSGIRGYWTYDHSELARCLV</sequence>
<proteinExistence type="predicted"/>
<organism evidence="2 3">
    <name type="scientific">Micromonospora coxensis</name>
    <dbReference type="NCBI Taxonomy" id="356852"/>
    <lineage>
        <taxon>Bacteria</taxon>
        <taxon>Bacillati</taxon>
        <taxon>Actinomycetota</taxon>
        <taxon>Actinomycetes</taxon>
        <taxon>Micromonosporales</taxon>
        <taxon>Micromonosporaceae</taxon>
        <taxon>Micromonospora</taxon>
    </lineage>
</organism>
<name>A0A1C5K111_9ACTN</name>
<evidence type="ECO:0000313" key="3">
    <source>
        <dbReference type="Proteomes" id="UP000198215"/>
    </source>
</evidence>
<dbReference type="AlphaFoldDB" id="A0A1C5K111"/>
<gene>
    <name evidence="2" type="ORF">GA0070614_5933</name>
</gene>
<keyword evidence="3" id="KW-1185">Reference proteome</keyword>
<dbReference type="Proteomes" id="UP000198215">
    <property type="component" value="Chromosome I"/>
</dbReference>
<protein>
    <recommendedName>
        <fullName evidence="4">Secreted protein</fullName>
    </recommendedName>
</protein>
<feature type="chain" id="PRO_5008720148" description="Secreted protein" evidence="1">
    <location>
        <begin position="28"/>
        <end position="163"/>
    </location>
</feature>
<accession>A0A1C5K111</accession>
<reference evidence="3" key="1">
    <citation type="submission" date="2016-06" db="EMBL/GenBank/DDBJ databases">
        <authorList>
            <person name="Varghese N."/>
            <person name="Submissions Spin"/>
        </authorList>
    </citation>
    <scope>NUCLEOTIDE SEQUENCE [LARGE SCALE GENOMIC DNA]</scope>
    <source>
        <strain evidence="3">DSM 45161</strain>
    </source>
</reference>
<evidence type="ECO:0008006" key="4">
    <source>
        <dbReference type="Google" id="ProtNLM"/>
    </source>
</evidence>